<reference evidence="12" key="1">
    <citation type="submission" date="2022-11" db="UniProtKB">
        <authorList>
            <consortium name="WormBaseParasite"/>
        </authorList>
    </citation>
    <scope>IDENTIFICATION</scope>
</reference>
<dbReference type="InterPro" id="IPR050958">
    <property type="entry name" value="Cell_Adh-Cytoskel_Orgn"/>
</dbReference>
<feature type="domain" description="Ig-like" evidence="9">
    <location>
        <begin position="479"/>
        <end position="567"/>
    </location>
</feature>
<keyword evidence="5" id="KW-0677">Repeat</keyword>
<dbReference type="Gene3D" id="2.60.40.10">
    <property type="entry name" value="Immunoglobulins"/>
    <property type="match status" value="7"/>
</dbReference>
<keyword evidence="4" id="KW-0732">Signal</keyword>
<feature type="domain" description="Ig-like" evidence="9">
    <location>
        <begin position="688"/>
        <end position="778"/>
    </location>
</feature>
<dbReference type="SMART" id="SM00060">
    <property type="entry name" value="FN3"/>
    <property type="match status" value="1"/>
</dbReference>
<sequence length="893" mass="99010">MLAAFEDLSDYVKQTRPESPKGRLPSRQKRDFMSKKRWSDDLLPIGRIAKRGAIFRRLSMDGVFERDVRFDSDYPPKVRKQLQDIVANIGDLIARLSCDIDGIPSPVIYELEILRCDANDDATWKCIGRNPFGTCETEGRLTVEIPDGLMRPEFRSGLDDVQTTEAEMLRLDVKVEAIPPPEISWFRDGVELHHSDRFRLMFDDPYKHYSLVIMDAYKEDSGKYRCVASNSVGKAFSECQVTIQEVVGLTRHVIDDSKAPRFRMPLKNRNIPIGFNITLVCSVTGSPTPLIIWYRDGKQVSGAHGDIRFENGVCTLDIKDSTLADSGEYTCVAENRNGKSKTTSVVTVQGADETPNVKPKFRDTLMDVSAIEGSEIILECRATGRPMPSIVWYKDGLKLLMENRMLSYTDRKGVARLNIMSVTPQDAGEYSCEAVSKLGKDFTHCQVRVVDLGKTRLSSPRSRSASRSPVRGADVTKAPAITRPLVDTTVVAGNRELLEVEVEGFPAPTVEWYKDGRMVAESRTLRTYFDGRVAFLKIYEAHEDHQGQYECRVSNKLGTVESRATLIVEPAPGAADHVPNMPKFLRKLQDINLKKSGEQATLTCQVHGEPRPEVTWLHNGRALPPNDMPANVRIRAFDDNVCSLELQSVDAERVGTYTAVATNVYGTTHSSATVTVAGLEAQTRDAAPSFIVEPKPTMSVEEGAALTIVCDVKGQPTPDVAWHKDNVELTGSDARIKIEQDGMSCRLTIASVVAADEGRYTVSAENSLGKVRANTDVTVVRKGKTTGKAKVPAKDAEGKKGTRPPGAPTGEPQASNVGVESLQLRYGKPTDDGGSPIEEYRIECRKPDTQQWTEIGITESTDFQVRKLTKNTEYLFRVAARNKIDWGAYSEMT</sequence>
<dbReference type="CDD" id="cd00063">
    <property type="entry name" value="FN3"/>
    <property type="match status" value="1"/>
</dbReference>
<dbReference type="CDD" id="cd00096">
    <property type="entry name" value="Ig"/>
    <property type="match status" value="2"/>
</dbReference>
<dbReference type="InterPro" id="IPR003961">
    <property type="entry name" value="FN3_dom"/>
</dbReference>
<dbReference type="WBParaSite" id="PSAMB.scaffold76size85299.g1404.t1">
    <property type="protein sequence ID" value="PSAMB.scaffold76size85299.g1404.t1"/>
    <property type="gene ID" value="PSAMB.scaffold76size85299.g1404"/>
</dbReference>
<keyword evidence="11" id="KW-1185">Reference proteome</keyword>
<dbReference type="FunFam" id="2.60.40.10:FF:000032">
    <property type="entry name" value="palladin isoform X1"/>
    <property type="match status" value="2"/>
</dbReference>
<evidence type="ECO:0000259" key="9">
    <source>
        <dbReference type="PROSITE" id="PS50835"/>
    </source>
</evidence>
<dbReference type="FunFam" id="2.60.40.10:FF:000425">
    <property type="entry name" value="Myosin light chain kinase"/>
    <property type="match status" value="2"/>
</dbReference>
<name>A0A914XH11_9BILA</name>
<dbReference type="FunFam" id="2.60.40.10:FF:000345">
    <property type="entry name" value="Muscle M-line assembly protein unc-89"/>
    <property type="match status" value="1"/>
</dbReference>
<dbReference type="InterPro" id="IPR003599">
    <property type="entry name" value="Ig_sub"/>
</dbReference>
<protein>
    <submittedName>
        <fullName evidence="12">Titin</fullName>
    </submittedName>
</protein>
<dbReference type="GO" id="GO:0005886">
    <property type="term" value="C:plasma membrane"/>
    <property type="evidence" value="ECO:0007669"/>
    <property type="project" value="TreeGrafter"/>
</dbReference>
<evidence type="ECO:0000256" key="2">
    <source>
        <dbReference type="ARBA" id="ARBA00006692"/>
    </source>
</evidence>
<dbReference type="PROSITE" id="PS50853">
    <property type="entry name" value="FN3"/>
    <property type="match status" value="1"/>
</dbReference>
<dbReference type="GO" id="GO:0030017">
    <property type="term" value="C:sarcomere"/>
    <property type="evidence" value="ECO:0007669"/>
    <property type="project" value="UniProtKB-SubCell"/>
</dbReference>
<dbReference type="InterPro" id="IPR036116">
    <property type="entry name" value="FN3_sf"/>
</dbReference>
<dbReference type="PANTHER" id="PTHR45080">
    <property type="entry name" value="CONTACTIN 5"/>
    <property type="match status" value="1"/>
</dbReference>
<accession>A0A914XH11</accession>
<dbReference type="Proteomes" id="UP000887566">
    <property type="component" value="Unplaced"/>
</dbReference>
<organism evidence="11 12">
    <name type="scientific">Plectus sambesii</name>
    <dbReference type="NCBI Taxonomy" id="2011161"/>
    <lineage>
        <taxon>Eukaryota</taxon>
        <taxon>Metazoa</taxon>
        <taxon>Ecdysozoa</taxon>
        <taxon>Nematoda</taxon>
        <taxon>Chromadorea</taxon>
        <taxon>Plectida</taxon>
        <taxon>Plectina</taxon>
        <taxon>Plectoidea</taxon>
        <taxon>Plectidae</taxon>
        <taxon>Plectus</taxon>
    </lineage>
</organism>
<evidence type="ECO:0000313" key="11">
    <source>
        <dbReference type="Proteomes" id="UP000887566"/>
    </source>
</evidence>
<evidence type="ECO:0000256" key="8">
    <source>
        <dbReference type="SAM" id="MobiDB-lite"/>
    </source>
</evidence>
<evidence type="ECO:0000313" key="12">
    <source>
        <dbReference type="WBParaSite" id="PSAMB.scaffold76size85299.g1404.t1"/>
    </source>
</evidence>
<evidence type="ECO:0000256" key="1">
    <source>
        <dbReference type="ARBA" id="ARBA00004204"/>
    </source>
</evidence>
<feature type="domain" description="Ig-like" evidence="9">
    <location>
        <begin position="582"/>
        <end position="675"/>
    </location>
</feature>
<evidence type="ECO:0000259" key="10">
    <source>
        <dbReference type="PROSITE" id="PS50853"/>
    </source>
</evidence>
<evidence type="ECO:0000256" key="6">
    <source>
        <dbReference type="ARBA" id="ARBA00023157"/>
    </source>
</evidence>
<proteinExistence type="inferred from homology"/>
<evidence type="ECO:0000256" key="4">
    <source>
        <dbReference type="ARBA" id="ARBA00022729"/>
    </source>
</evidence>
<dbReference type="GO" id="GO:0019899">
    <property type="term" value="F:enzyme binding"/>
    <property type="evidence" value="ECO:0007669"/>
    <property type="project" value="UniProtKB-ARBA"/>
</dbReference>
<keyword evidence="7" id="KW-0393">Immunoglobulin domain</keyword>
<evidence type="ECO:0000256" key="3">
    <source>
        <dbReference type="ARBA" id="ARBA00022490"/>
    </source>
</evidence>
<dbReference type="SMART" id="SM00409">
    <property type="entry name" value="IG"/>
    <property type="match status" value="7"/>
</dbReference>
<dbReference type="PANTHER" id="PTHR45080:SF8">
    <property type="entry name" value="IG-LIKE DOMAIN-CONTAINING PROTEIN"/>
    <property type="match status" value="1"/>
</dbReference>
<dbReference type="InterPro" id="IPR036179">
    <property type="entry name" value="Ig-like_dom_sf"/>
</dbReference>
<dbReference type="GO" id="GO:0007156">
    <property type="term" value="P:homophilic cell adhesion via plasma membrane adhesion molecules"/>
    <property type="evidence" value="ECO:0007669"/>
    <property type="project" value="TreeGrafter"/>
</dbReference>
<feature type="domain" description="Fibronectin type-III" evidence="10">
    <location>
        <begin position="808"/>
        <end position="893"/>
    </location>
</feature>
<dbReference type="InterPro" id="IPR013098">
    <property type="entry name" value="Ig_I-set"/>
</dbReference>
<feature type="domain" description="Ig-like" evidence="9">
    <location>
        <begin position="152"/>
        <end position="242"/>
    </location>
</feature>
<dbReference type="SMART" id="SM00408">
    <property type="entry name" value="IGc2"/>
    <property type="match status" value="6"/>
</dbReference>
<comment type="similarity">
    <text evidence="2">Belongs to the protein kinase superfamily. CAMK Ser/Thr protein kinase family.</text>
</comment>
<feature type="domain" description="Ig-like" evidence="9">
    <location>
        <begin position="260"/>
        <end position="347"/>
    </location>
</feature>
<evidence type="ECO:0000256" key="7">
    <source>
        <dbReference type="ARBA" id="ARBA00023319"/>
    </source>
</evidence>
<dbReference type="Pfam" id="PF07679">
    <property type="entry name" value="I-set"/>
    <property type="match status" value="6"/>
</dbReference>
<dbReference type="FunFam" id="2.60.40.10:FF:001847">
    <property type="entry name" value="Titin homolog"/>
    <property type="match status" value="1"/>
</dbReference>
<dbReference type="SUPFAM" id="SSF49265">
    <property type="entry name" value="Fibronectin type III"/>
    <property type="match status" value="1"/>
</dbReference>
<comment type="subcellular location">
    <subcellularLocation>
        <location evidence="1">Cytoplasm</location>
        <location evidence="1">Myofibril</location>
        <location evidence="1">Sarcomere</location>
    </subcellularLocation>
</comment>
<dbReference type="InterPro" id="IPR013783">
    <property type="entry name" value="Ig-like_fold"/>
</dbReference>
<dbReference type="SUPFAM" id="SSF48726">
    <property type="entry name" value="Immunoglobulin"/>
    <property type="match status" value="7"/>
</dbReference>
<keyword evidence="6" id="KW-1015">Disulfide bond</keyword>
<dbReference type="PROSITE" id="PS50835">
    <property type="entry name" value="IG_LIKE"/>
    <property type="match status" value="6"/>
</dbReference>
<dbReference type="InterPro" id="IPR007110">
    <property type="entry name" value="Ig-like_dom"/>
</dbReference>
<feature type="domain" description="Ig-like" evidence="9">
    <location>
        <begin position="359"/>
        <end position="443"/>
    </location>
</feature>
<dbReference type="AlphaFoldDB" id="A0A914XH11"/>
<dbReference type="Pfam" id="PF00041">
    <property type="entry name" value="fn3"/>
    <property type="match status" value="1"/>
</dbReference>
<feature type="region of interest" description="Disordered" evidence="8">
    <location>
        <begin position="782"/>
        <end position="837"/>
    </location>
</feature>
<keyword evidence="3" id="KW-0963">Cytoplasm</keyword>
<dbReference type="InterPro" id="IPR003598">
    <property type="entry name" value="Ig_sub2"/>
</dbReference>
<evidence type="ECO:0000256" key="5">
    <source>
        <dbReference type="ARBA" id="ARBA00022737"/>
    </source>
</evidence>